<organism evidence="1 2">
    <name type="scientific">Ficus carica</name>
    <name type="common">Common fig</name>
    <dbReference type="NCBI Taxonomy" id="3494"/>
    <lineage>
        <taxon>Eukaryota</taxon>
        <taxon>Viridiplantae</taxon>
        <taxon>Streptophyta</taxon>
        <taxon>Embryophyta</taxon>
        <taxon>Tracheophyta</taxon>
        <taxon>Spermatophyta</taxon>
        <taxon>Magnoliopsida</taxon>
        <taxon>eudicotyledons</taxon>
        <taxon>Gunneridae</taxon>
        <taxon>Pentapetalae</taxon>
        <taxon>rosids</taxon>
        <taxon>fabids</taxon>
        <taxon>Rosales</taxon>
        <taxon>Moraceae</taxon>
        <taxon>Ficeae</taxon>
        <taxon>Ficus</taxon>
    </lineage>
</organism>
<proteinExistence type="predicted"/>
<protein>
    <submittedName>
        <fullName evidence="1">Uncharacterized protein</fullName>
    </submittedName>
</protein>
<accession>A0AA87Z3J3</accession>
<dbReference type="Proteomes" id="UP001187192">
    <property type="component" value="Unassembled WGS sequence"/>
</dbReference>
<name>A0AA87Z3J3_FICCA</name>
<evidence type="ECO:0000313" key="1">
    <source>
        <dbReference type="EMBL" id="GMN27992.1"/>
    </source>
</evidence>
<sequence>MSRVLMPKMAPIATPSMVGLSSEGWPVAPPSITCKREVSRNDGDICVVSAVGTPMLNSVGASLGSGCSGQPGRVGYLGHSMGD</sequence>
<gene>
    <name evidence="1" type="ORF">TIFTF001_001881</name>
</gene>
<comment type="caution">
    <text evidence="1">The sequence shown here is derived from an EMBL/GenBank/DDBJ whole genome shotgun (WGS) entry which is preliminary data.</text>
</comment>
<dbReference type="AlphaFoldDB" id="A0AA87Z3J3"/>
<dbReference type="EMBL" id="BTGU01000002">
    <property type="protein sequence ID" value="GMN27992.1"/>
    <property type="molecule type" value="Genomic_DNA"/>
</dbReference>
<keyword evidence="2" id="KW-1185">Reference proteome</keyword>
<reference evidence="1" key="1">
    <citation type="submission" date="2023-07" db="EMBL/GenBank/DDBJ databases">
        <title>draft genome sequence of fig (Ficus carica).</title>
        <authorList>
            <person name="Takahashi T."/>
            <person name="Nishimura K."/>
        </authorList>
    </citation>
    <scope>NUCLEOTIDE SEQUENCE</scope>
</reference>
<evidence type="ECO:0000313" key="2">
    <source>
        <dbReference type="Proteomes" id="UP001187192"/>
    </source>
</evidence>